<dbReference type="RefSeq" id="WP_071856384.1">
    <property type="nucleotide sequence ID" value="NZ_JBCLRY010000004.1"/>
</dbReference>
<sequence>MEERKLRNLKFIVDVINDAISKEAYKSAFINAFIIPDVCGQIEYDCSKGNKTAYVSWYNEYIFKHENTADKNVIDGDIIYLIRCKLFHEGNMYHKEIINNLKNKYKVIDKVDDYNLRIDMNEICEVDQFSVLTSDRKMINIDISINIINFTKKIVSVAEDYYRTKK</sequence>
<comment type="caution">
    <text evidence="1">The sequence shown here is derived from an EMBL/GenBank/DDBJ whole genome shotgun (WGS) entry which is preliminary data.</text>
</comment>
<dbReference type="Proteomes" id="UP000182152">
    <property type="component" value="Unassembled WGS sequence"/>
</dbReference>
<name>A0A1L8W6W5_9ENTE</name>
<gene>
    <name evidence="1" type="ORF">RV14_GL001770</name>
</gene>
<keyword evidence="2" id="KW-1185">Reference proteome</keyword>
<organism evidence="1 2">
    <name type="scientific">Enterococcus ratti</name>
    <dbReference type="NCBI Taxonomy" id="150033"/>
    <lineage>
        <taxon>Bacteria</taxon>
        <taxon>Bacillati</taxon>
        <taxon>Bacillota</taxon>
        <taxon>Bacilli</taxon>
        <taxon>Lactobacillales</taxon>
        <taxon>Enterococcaceae</taxon>
        <taxon>Enterococcus</taxon>
    </lineage>
</organism>
<protein>
    <submittedName>
        <fullName evidence="1">Uncharacterized protein</fullName>
    </submittedName>
</protein>
<dbReference type="AlphaFoldDB" id="A0A1L8W6W5"/>
<proteinExistence type="predicted"/>
<dbReference type="EMBL" id="JXLB01000047">
    <property type="protein sequence ID" value="OJG76785.1"/>
    <property type="molecule type" value="Genomic_DNA"/>
</dbReference>
<reference evidence="1 2" key="1">
    <citation type="submission" date="2014-12" db="EMBL/GenBank/DDBJ databases">
        <title>Draft genome sequences of 29 type strains of Enterococci.</title>
        <authorList>
            <person name="Zhong Z."/>
            <person name="Sun Z."/>
            <person name="Liu W."/>
            <person name="Zhang W."/>
            <person name="Zhang H."/>
        </authorList>
    </citation>
    <scope>NUCLEOTIDE SEQUENCE [LARGE SCALE GENOMIC DNA]</scope>
    <source>
        <strain evidence="1 2">DSM 15687</strain>
    </source>
</reference>
<accession>A0A1L8W6W5</accession>
<dbReference type="OrthoDB" id="5150111at2"/>
<evidence type="ECO:0000313" key="1">
    <source>
        <dbReference type="EMBL" id="OJG76785.1"/>
    </source>
</evidence>
<evidence type="ECO:0000313" key="2">
    <source>
        <dbReference type="Proteomes" id="UP000182152"/>
    </source>
</evidence>